<reference evidence="2" key="1">
    <citation type="submission" date="2020-02" db="EMBL/GenBank/DDBJ databases">
        <title>Streptomyces sp. ASO4wet.</title>
        <authorList>
            <person name="Risdian C."/>
            <person name="Landwehr W."/>
            <person name="Schupp P."/>
            <person name="Wink J."/>
        </authorList>
    </citation>
    <scope>NUCLEOTIDE SEQUENCE [LARGE SCALE GENOMIC DNA]</scope>
    <source>
        <strain evidence="2">ASO4wet</strain>
    </source>
</reference>
<evidence type="ECO:0000313" key="2">
    <source>
        <dbReference type="Proteomes" id="UP000595046"/>
    </source>
</evidence>
<keyword evidence="2" id="KW-1185">Reference proteome</keyword>
<accession>A0A7T1TD49</accession>
<dbReference type="KEGG" id="sbat:G4Z16_18065"/>
<protein>
    <submittedName>
        <fullName evidence="1">SseB family protein</fullName>
    </submittedName>
</protein>
<gene>
    <name evidence="1" type="ORF">G4Z16_18065</name>
</gene>
<name>A0A7T1TD49_9ACTN</name>
<evidence type="ECO:0000313" key="1">
    <source>
        <dbReference type="EMBL" id="QPP10786.1"/>
    </source>
</evidence>
<proteinExistence type="predicted"/>
<sequence length="126" mass="13507">MRHSTLLVPMDDQGGIWSAEVDGIRWLLAFSDEKLMAAFAKNGSDADLGMRQPGTSEEEGKQIWDHRKVMGWKLLDFVVPAAGRPCGVALDAGTDDGKVLPPVAGIVPDRATADAYAANGGRTRSR</sequence>
<dbReference type="AlphaFoldDB" id="A0A7T1TD49"/>
<organism evidence="1 2">
    <name type="scientific">Streptomyces bathyalis</name>
    <dbReference type="NCBI Taxonomy" id="2710756"/>
    <lineage>
        <taxon>Bacteria</taxon>
        <taxon>Bacillati</taxon>
        <taxon>Actinomycetota</taxon>
        <taxon>Actinomycetes</taxon>
        <taxon>Kitasatosporales</taxon>
        <taxon>Streptomycetaceae</taxon>
        <taxon>Streptomyces</taxon>
    </lineage>
</organism>
<dbReference type="EMBL" id="CP048882">
    <property type="protein sequence ID" value="QPP10786.1"/>
    <property type="molecule type" value="Genomic_DNA"/>
</dbReference>
<dbReference type="Proteomes" id="UP000595046">
    <property type="component" value="Chromosome"/>
</dbReference>